<feature type="compositionally biased region" description="Polar residues" evidence="1">
    <location>
        <begin position="248"/>
        <end position="258"/>
    </location>
</feature>
<sequence>MTLTIQTVTDCDAGTYACYVFSVGDFYETYSVKVTVEDKGCETNTFGTNCSQTCGRCAGNQTCNTTTGHCPDCLDGWTPPLCTDAVPEEAEPLLTPNQQIVVGVTVGAPLSWAFIATLIQICQVLGNAGWLPFLHVGGKDEEGKEKGVDDDESSDTGPPSKCSRFLRCILCGGAGVCLLSFLFCVSCGKLMSSRFTWDKKEVDQDAAELKRRHSSLADAGTTEKQVEVVSPWEGSTDSSDATTRHLPQANTSPDNQNELFDPQEARKQSYPKGIVNAEHTRTSKFTDRYFSTLSWLESPFEDPAIARSTSTTATNMHGFYSSGFQIKKATYNRDDDANKSDQKADDQAQTVPQVKQTVDEVQNANDDRQRRDDDS</sequence>
<accession>A0AAN9BJ40</accession>
<protein>
    <submittedName>
        <fullName evidence="3">Uncharacterized protein</fullName>
    </submittedName>
</protein>
<comment type="caution">
    <text evidence="3">The sequence shown here is derived from an EMBL/GenBank/DDBJ whole genome shotgun (WGS) entry which is preliminary data.</text>
</comment>
<feature type="transmembrane region" description="Helical" evidence="2">
    <location>
        <begin position="164"/>
        <end position="185"/>
    </location>
</feature>
<feature type="compositionally biased region" description="Polar residues" evidence="1">
    <location>
        <begin position="347"/>
        <end position="364"/>
    </location>
</feature>
<reference evidence="3 4" key="1">
    <citation type="submission" date="2024-02" db="EMBL/GenBank/DDBJ databases">
        <title>Chromosome-scale genome assembly of the rough periwinkle Littorina saxatilis.</title>
        <authorList>
            <person name="De Jode A."/>
            <person name="Faria R."/>
            <person name="Formenti G."/>
            <person name="Sims Y."/>
            <person name="Smith T.P."/>
            <person name="Tracey A."/>
            <person name="Wood J.M.D."/>
            <person name="Zagrodzka Z.B."/>
            <person name="Johannesson K."/>
            <person name="Butlin R.K."/>
            <person name="Leder E.H."/>
        </authorList>
    </citation>
    <scope>NUCLEOTIDE SEQUENCE [LARGE SCALE GENOMIC DNA]</scope>
    <source>
        <strain evidence="3">Snail1</strain>
        <tissue evidence="3">Muscle</tissue>
    </source>
</reference>
<gene>
    <name evidence="3" type="ORF">V1264_017391</name>
</gene>
<dbReference type="EMBL" id="JBAMIC010000007">
    <property type="protein sequence ID" value="KAK7106094.1"/>
    <property type="molecule type" value="Genomic_DNA"/>
</dbReference>
<name>A0AAN9BJ40_9CAEN</name>
<feature type="region of interest" description="Disordered" evidence="1">
    <location>
        <begin position="331"/>
        <end position="375"/>
    </location>
</feature>
<evidence type="ECO:0000256" key="1">
    <source>
        <dbReference type="SAM" id="MobiDB-lite"/>
    </source>
</evidence>
<evidence type="ECO:0000313" key="3">
    <source>
        <dbReference type="EMBL" id="KAK7106094.1"/>
    </source>
</evidence>
<evidence type="ECO:0000313" key="4">
    <source>
        <dbReference type="Proteomes" id="UP001374579"/>
    </source>
</evidence>
<feature type="region of interest" description="Disordered" evidence="1">
    <location>
        <begin position="212"/>
        <end position="259"/>
    </location>
</feature>
<feature type="region of interest" description="Disordered" evidence="1">
    <location>
        <begin position="141"/>
        <end position="160"/>
    </location>
</feature>
<dbReference type="Gene3D" id="2.170.300.10">
    <property type="entry name" value="Tie2 ligand-binding domain superfamily"/>
    <property type="match status" value="1"/>
</dbReference>
<evidence type="ECO:0000256" key="2">
    <source>
        <dbReference type="SAM" id="Phobius"/>
    </source>
</evidence>
<dbReference type="Proteomes" id="UP001374579">
    <property type="component" value="Unassembled WGS sequence"/>
</dbReference>
<keyword evidence="4" id="KW-1185">Reference proteome</keyword>
<keyword evidence="2" id="KW-0812">Transmembrane</keyword>
<keyword evidence="2" id="KW-1133">Transmembrane helix</keyword>
<organism evidence="3 4">
    <name type="scientific">Littorina saxatilis</name>
    <dbReference type="NCBI Taxonomy" id="31220"/>
    <lineage>
        <taxon>Eukaryota</taxon>
        <taxon>Metazoa</taxon>
        <taxon>Spiralia</taxon>
        <taxon>Lophotrochozoa</taxon>
        <taxon>Mollusca</taxon>
        <taxon>Gastropoda</taxon>
        <taxon>Caenogastropoda</taxon>
        <taxon>Littorinimorpha</taxon>
        <taxon>Littorinoidea</taxon>
        <taxon>Littorinidae</taxon>
        <taxon>Littorina</taxon>
    </lineage>
</organism>
<feature type="compositionally biased region" description="Basic and acidic residues" evidence="1">
    <location>
        <begin position="365"/>
        <end position="375"/>
    </location>
</feature>
<dbReference type="AlphaFoldDB" id="A0AAN9BJ40"/>
<keyword evidence="2" id="KW-0472">Membrane</keyword>
<proteinExistence type="predicted"/>
<feature type="compositionally biased region" description="Basic and acidic residues" evidence="1">
    <location>
        <begin position="331"/>
        <end position="346"/>
    </location>
</feature>